<name>A0A1Y2GDZ9_9FUNG</name>
<dbReference type="OrthoDB" id="4743193at2759"/>
<dbReference type="InParanoid" id="A0A1Y2GDZ9"/>
<dbReference type="Pfam" id="PF20231">
    <property type="entry name" value="DUF6589"/>
    <property type="match status" value="1"/>
</dbReference>
<feature type="non-terminal residue" evidence="2">
    <location>
        <position position="240"/>
    </location>
</feature>
<accession>A0A1Y2GDZ9</accession>
<comment type="caution">
    <text evidence="2">The sequence shown here is derived from an EMBL/GenBank/DDBJ whole genome shotgun (WGS) entry which is preliminary data.</text>
</comment>
<dbReference type="EMBL" id="MCFF01000038">
    <property type="protein sequence ID" value="ORZ08231.1"/>
    <property type="molecule type" value="Genomic_DNA"/>
</dbReference>
<evidence type="ECO:0000313" key="3">
    <source>
        <dbReference type="Proteomes" id="UP000193648"/>
    </source>
</evidence>
<reference evidence="2 3" key="1">
    <citation type="submission" date="2016-07" db="EMBL/GenBank/DDBJ databases">
        <title>Pervasive Adenine N6-methylation of Active Genes in Fungi.</title>
        <authorList>
            <consortium name="DOE Joint Genome Institute"/>
            <person name="Mondo S.J."/>
            <person name="Dannebaum R.O."/>
            <person name="Kuo R.C."/>
            <person name="Labutti K."/>
            <person name="Haridas S."/>
            <person name="Kuo A."/>
            <person name="Salamov A."/>
            <person name="Ahrendt S.R."/>
            <person name="Lipzen A."/>
            <person name="Sullivan W."/>
            <person name="Andreopoulos W.B."/>
            <person name="Clum A."/>
            <person name="Lindquist E."/>
            <person name="Daum C."/>
            <person name="Ramamoorthy G.K."/>
            <person name="Gryganskyi A."/>
            <person name="Culley D."/>
            <person name="Magnuson J.K."/>
            <person name="James T.Y."/>
            <person name="O'Malley M.A."/>
            <person name="Stajich J.E."/>
            <person name="Spatafora J.W."/>
            <person name="Visel A."/>
            <person name="Grigoriev I.V."/>
        </authorList>
    </citation>
    <scope>NUCLEOTIDE SEQUENCE [LARGE SCALE GENOMIC DNA]</scope>
    <source>
        <strain evidence="2 3">NRRL 3116</strain>
    </source>
</reference>
<dbReference type="GeneID" id="33563452"/>
<evidence type="ECO:0000259" key="1">
    <source>
        <dbReference type="Pfam" id="PF20231"/>
    </source>
</evidence>
<sequence>MILNLRSRTCNYIQMMMGLFLFSTGTQRKVIEVLSAAGFSVSYASILNGLNSLTEGAMKKVQSVVKDKSWFLLYDNINFASQKYDQRATNRDSFENGTTATIVECPDINVGPVVNDPYRLLTLNSLVPTAGNQRHFEDSYRFHVKGILQRYLSRFEGCSNPAPISNRIATTKTATYPLPAMKIDESTIEGNKSIIDTVMHKKLCIQTEWFRDNYQIIIAGDLFTVSRIRSLKRYSRDEVS</sequence>
<dbReference type="RefSeq" id="XP_021878314.1">
    <property type="nucleotide sequence ID" value="XM_022021608.1"/>
</dbReference>
<dbReference type="InterPro" id="IPR046496">
    <property type="entry name" value="DUF6589"/>
</dbReference>
<dbReference type="AlphaFoldDB" id="A0A1Y2GDZ9"/>
<organism evidence="2 3">
    <name type="scientific">Lobosporangium transversale</name>
    <dbReference type="NCBI Taxonomy" id="64571"/>
    <lineage>
        <taxon>Eukaryota</taxon>
        <taxon>Fungi</taxon>
        <taxon>Fungi incertae sedis</taxon>
        <taxon>Mucoromycota</taxon>
        <taxon>Mortierellomycotina</taxon>
        <taxon>Mortierellomycetes</taxon>
        <taxon>Mortierellales</taxon>
        <taxon>Mortierellaceae</taxon>
        <taxon>Lobosporangium</taxon>
    </lineage>
</organism>
<proteinExistence type="predicted"/>
<keyword evidence="3" id="KW-1185">Reference proteome</keyword>
<gene>
    <name evidence="2" type="ORF">BCR41DRAFT_326119</name>
</gene>
<feature type="domain" description="DUF6589" evidence="1">
    <location>
        <begin position="118"/>
        <end position="238"/>
    </location>
</feature>
<dbReference type="Proteomes" id="UP000193648">
    <property type="component" value="Unassembled WGS sequence"/>
</dbReference>
<protein>
    <recommendedName>
        <fullName evidence="1">DUF6589 domain-containing protein</fullName>
    </recommendedName>
</protein>
<evidence type="ECO:0000313" key="2">
    <source>
        <dbReference type="EMBL" id="ORZ08231.1"/>
    </source>
</evidence>